<comment type="caution">
    <text evidence="1">The sequence shown here is derived from an EMBL/GenBank/DDBJ whole genome shotgun (WGS) entry which is preliminary data.</text>
</comment>
<keyword evidence="2" id="KW-1185">Reference proteome</keyword>
<evidence type="ECO:0000313" key="2">
    <source>
        <dbReference type="Proteomes" id="UP000314294"/>
    </source>
</evidence>
<organism evidence="1 2">
    <name type="scientific">Liparis tanakae</name>
    <name type="common">Tanaka's snailfish</name>
    <dbReference type="NCBI Taxonomy" id="230148"/>
    <lineage>
        <taxon>Eukaryota</taxon>
        <taxon>Metazoa</taxon>
        <taxon>Chordata</taxon>
        <taxon>Craniata</taxon>
        <taxon>Vertebrata</taxon>
        <taxon>Euteleostomi</taxon>
        <taxon>Actinopterygii</taxon>
        <taxon>Neopterygii</taxon>
        <taxon>Teleostei</taxon>
        <taxon>Neoteleostei</taxon>
        <taxon>Acanthomorphata</taxon>
        <taxon>Eupercaria</taxon>
        <taxon>Perciformes</taxon>
        <taxon>Cottioidei</taxon>
        <taxon>Cottales</taxon>
        <taxon>Liparidae</taxon>
        <taxon>Liparis</taxon>
    </lineage>
</organism>
<evidence type="ECO:0000313" key="1">
    <source>
        <dbReference type="EMBL" id="TNN64106.1"/>
    </source>
</evidence>
<name>A0A4Z2HEG4_9TELE</name>
<dbReference type="AlphaFoldDB" id="A0A4Z2HEG4"/>
<accession>A0A4Z2HEG4</accession>
<dbReference type="EMBL" id="SRLO01000258">
    <property type="protein sequence ID" value="TNN64106.1"/>
    <property type="molecule type" value="Genomic_DNA"/>
</dbReference>
<sequence>MSPNGVTSATELNYMEVGVNTQQHRRVAESEEQQSFKSAGKCLRRLITRCWLSRKRCARSTSRANTHASR</sequence>
<gene>
    <name evidence="1" type="ORF">EYF80_025604</name>
</gene>
<dbReference type="Proteomes" id="UP000314294">
    <property type="component" value="Unassembled WGS sequence"/>
</dbReference>
<proteinExistence type="predicted"/>
<protein>
    <submittedName>
        <fullName evidence="1">Uncharacterized protein</fullName>
    </submittedName>
</protein>
<reference evidence="1 2" key="1">
    <citation type="submission" date="2019-03" db="EMBL/GenBank/DDBJ databases">
        <title>First draft genome of Liparis tanakae, snailfish: a comprehensive survey of snailfish specific genes.</title>
        <authorList>
            <person name="Kim W."/>
            <person name="Song I."/>
            <person name="Jeong J.-H."/>
            <person name="Kim D."/>
            <person name="Kim S."/>
            <person name="Ryu S."/>
            <person name="Song J.Y."/>
            <person name="Lee S.K."/>
        </authorList>
    </citation>
    <scope>NUCLEOTIDE SEQUENCE [LARGE SCALE GENOMIC DNA]</scope>
    <source>
        <tissue evidence="1">Muscle</tissue>
    </source>
</reference>